<dbReference type="InterPro" id="IPR000858">
    <property type="entry name" value="S_locus_glycoprot_dom"/>
</dbReference>
<evidence type="ECO:0000259" key="16">
    <source>
        <dbReference type="PROSITE" id="PS50948"/>
    </source>
</evidence>
<evidence type="ECO:0000256" key="6">
    <source>
        <dbReference type="ARBA" id="ARBA00022840"/>
    </source>
</evidence>
<dbReference type="FunFam" id="2.90.10.10:FF:000001">
    <property type="entry name" value="G-type lectin S-receptor-like serine/threonine-protein kinase"/>
    <property type="match status" value="1"/>
</dbReference>
<keyword evidence="1 11" id="KW-0723">Serine/threonine-protein kinase</keyword>
<evidence type="ECO:0000256" key="11">
    <source>
        <dbReference type="PIRNR" id="PIRNR000641"/>
    </source>
</evidence>
<dbReference type="PROSITE" id="PS50927">
    <property type="entry name" value="BULB_LECTIN"/>
    <property type="match status" value="1"/>
</dbReference>
<evidence type="ECO:0000259" key="14">
    <source>
        <dbReference type="PROSITE" id="PS50011"/>
    </source>
</evidence>
<dbReference type="CDD" id="cd00054">
    <property type="entry name" value="EGF_CA"/>
    <property type="match status" value="1"/>
</dbReference>
<dbReference type="InterPro" id="IPR011009">
    <property type="entry name" value="Kinase-like_dom_sf"/>
</dbReference>
<dbReference type="Proteomes" id="UP000231279">
    <property type="component" value="Unassembled WGS sequence"/>
</dbReference>
<protein>
    <recommendedName>
        <fullName evidence="11">Receptor-like serine/threonine-protein kinase</fullName>
        <ecNumber evidence="11">2.7.11.1</ecNumber>
    </recommendedName>
</protein>
<organism evidence="17 18">
    <name type="scientific">Handroanthus impetiginosus</name>
    <dbReference type="NCBI Taxonomy" id="429701"/>
    <lineage>
        <taxon>Eukaryota</taxon>
        <taxon>Viridiplantae</taxon>
        <taxon>Streptophyta</taxon>
        <taxon>Embryophyta</taxon>
        <taxon>Tracheophyta</taxon>
        <taxon>Spermatophyta</taxon>
        <taxon>Magnoliopsida</taxon>
        <taxon>eudicotyledons</taxon>
        <taxon>Gunneridae</taxon>
        <taxon>Pentapetalae</taxon>
        <taxon>asterids</taxon>
        <taxon>lamiids</taxon>
        <taxon>Lamiales</taxon>
        <taxon>Bignoniaceae</taxon>
        <taxon>Crescentiina</taxon>
        <taxon>Tabebuia alliance</taxon>
        <taxon>Handroanthus</taxon>
    </lineage>
</organism>
<dbReference type="GO" id="GO:0106310">
    <property type="term" value="F:protein serine kinase activity"/>
    <property type="evidence" value="ECO:0007669"/>
    <property type="project" value="RHEA"/>
</dbReference>
<evidence type="ECO:0000256" key="7">
    <source>
        <dbReference type="ARBA" id="ARBA00023157"/>
    </source>
</evidence>
<evidence type="ECO:0000256" key="12">
    <source>
        <dbReference type="PROSITE-ProRule" id="PRU10141"/>
    </source>
</evidence>
<keyword evidence="6 11" id="KW-0067">ATP-binding</keyword>
<comment type="caution">
    <text evidence="17">The sequence shown here is derived from an EMBL/GenBank/DDBJ whole genome shotgun (WGS) entry which is preliminary data.</text>
</comment>
<feature type="transmembrane region" description="Helical" evidence="13">
    <location>
        <begin position="436"/>
        <end position="458"/>
    </location>
</feature>
<dbReference type="SUPFAM" id="SSF51110">
    <property type="entry name" value="alpha-D-mannose-specific plant lectins"/>
    <property type="match status" value="1"/>
</dbReference>
<dbReference type="EMBL" id="NKXS01006580">
    <property type="protein sequence ID" value="PIN01122.1"/>
    <property type="molecule type" value="Genomic_DNA"/>
</dbReference>
<evidence type="ECO:0000256" key="8">
    <source>
        <dbReference type="ARBA" id="ARBA00023180"/>
    </source>
</evidence>
<gene>
    <name evidence="17" type="ORF">CDL12_26373</name>
</gene>
<dbReference type="InterPro" id="IPR017441">
    <property type="entry name" value="Protein_kinase_ATP_BS"/>
</dbReference>
<comment type="similarity">
    <text evidence="11">Belongs to the protein kinase superfamily. Ser/Thr protein kinase family.</text>
</comment>
<dbReference type="Gene3D" id="1.10.510.10">
    <property type="entry name" value="Transferase(Phosphotransferase) domain 1"/>
    <property type="match status" value="1"/>
</dbReference>
<accession>A0A2G9G7D7</accession>
<dbReference type="CDD" id="cd01098">
    <property type="entry name" value="PAN_AP_plant"/>
    <property type="match status" value="1"/>
</dbReference>
<comment type="catalytic activity">
    <reaction evidence="10 11">
        <text>L-seryl-[protein] + ATP = O-phospho-L-seryl-[protein] + ADP + H(+)</text>
        <dbReference type="Rhea" id="RHEA:17989"/>
        <dbReference type="Rhea" id="RHEA-COMP:9863"/>
        <dbReference type="Rhea" id="RHEA-COMP:11604"/>
        <dbReference type="ChEBI" id="CHEBI:15378"/>
        <dbReference type="ChEBI" id="CHEBI:29999"/>
        <dbReference type="ChEBI" id="CHEBI:30616"/>
        <dbReference type="ChEBI" id="CHEBI:83421"/>
        <dbReference type="ChEBI" id="CHEBI:456216"/>
        <dbReference type="EC" id="2.7.11.1"/>
    </reaction>
</comment>
<dbReference type="InterPro" id="IPR001245">
    <property type="entry name" value="Ser-Thr/Tyr_kinase_cat_dom"/>
</dbReference>
<feature type="domain" description="Apple" evidence="16">
    <location>
        <begin position="340"/>
        <end position="425"/>
    </location>
</feature>
<evidence type="ECO:0000256" key="3">
    <source>
        <dbReference type="ARBA" id="ARBA00022729"/>
    </source>
</evidence>
<dbReference type="EC" id="2.7.11.1" evidence="11"/>
<dbReference type="Pfam" id="PF01453">
    <property type="entry name" value="B_lectin"/>
    <property type="match status" value="1"/>
</dbReference>
<dbReference type="PROSITE" id="PS50011">
    <property type="entry name" value="PROTEIN_KINASE_DOM"/>
    <property type="match status" value="1"/>
</dbReference>
<evidence type="ECO:0000259" key="15">
    <source>
        <dbReference type="PROSITE" id="PS50927"/>
    </source>
</evidence>
<dbReference type="GO" id="GO:0004674">
    <property type="term" value="F:protein serine/threonine kinase activity"/>
    <property type="evidence" value="ECO:0007669"/>
    <property type="project" value="UniProtKB-KW"/>
</dbReference>
<dbReference type="InterPro" id="IPR008271">
    <property type="entry name" value="Ser/Thr_kinase_AS"/>
</dbReference>
<dbReference type="Pfam" id="PF07714">
    <property type="entry name" value="PK_Tyr_Ser-Thr"/>
    <property type="match status" value="1"/>
</dbReference>
<dbReference type="Pfam" id="PF08276">
    <property type="entry name" value="PAN_2"/>
    <property type="match status" value="1"/>
</dbReference>
<dbReference type="InterPro" id="IPR036426">
    <property type="entry name" value="Bulb-type_lectin_dom_sf"/>
</dbReference>
<evidence type="ECO:0000256" key="1">
    <source>
        <dbReference type="ARBA" id="ARBA00022527"/>
    </source>
</evidence>
<dbReference type="GO" id="GO:0005524">
    <property type="term" value="F:ATP binding"/>
    <property type="evidence" value="ECO:0007669"/>
    <property type="project" value="UniProtKB-UniRule"/>
</dbReference>
<keyword evidence="18" id="KW-1185">Reference proteome</keyword>
<dbReference type="PROSITE" id="PS00108">
    <property type="entry name" value="PROTEIN_KINASE_ST"/>
    <property type="match status" value="1"/>
</dbReference>
<dbReference type="AlphaFoldDB" id="A0A2G9G7D7"/>
<dbReference type="PROSITE" id="PS50948">
    <property type="entry name" value="PAN"/>
    <property type="match status" value="1"/>
</dbReference>
<comment type="catalytic activity">
    <reaction evidence="9 11">
        <text>L-threonyl-[protein] + ATP = O-phospho-L-threonyl-[protein] + ADP + H(+)</text>
        <dbReference type="Rhea" id="RHEA:46608"/>
        <dbReference type="Rhea" id="RHEA-COMP:11060"/>
        <dbReference type="Rhea" id="RHEA-COMP:11605"/>
        <dbReference type="ChEBI" id="CHEBI:15378"/>
        <dbReference type="ChEBI" id="CHEBI:30013"/>
        <dbReference type="ChEBI" id="CHEBI:30616"/>
        <dbReference type="ChEBI" id="CHEBI:61977"/>
        <dbReference type="ChEBI" id="CHEBI:456216"/>
        <dbReference type="EC" id="2.7.11.1"/>
    </reaction>
</comment>
<feature type="domain" description="Protein kinase" evidence="14">
    <location>
        <begin position="517"/>
        <end position="712"/>
    </location>
</feature>
<dbReference type="Gene3D" id="2.90.10.10">
    <property type="entry name" value="Bulb-type lectin domain"/>
    <property type="match status" value="1"/>
</dbReference>
<dbReference type="InterPro" id="IPR003609">
    <property type="entry name" value="Pan_app"/>
</dbReference>
<keyword evidence="5 11" id="KW-0418">Kinase</keyword>
<keyword evidence="8" id="KW-0325">Glycoprotein</keyword>
<evidence type="ECO:0000313" key="18">
    <source>
        <dbReference type="Proteomes" id="UP000231279"/>
    </source>
</evidence>
<dbReference type="PIRSF" id="PIRSF000641">
    <property type="entry name" value="SRK"/>
    <property type="match status" value="1"/>
</dbReference>
<keyword evidence="13" id="KW-1133">Transmembrane helix</keyword>
<feature type="binding site" evidence="12">
    <location>
        <position position="545"/>
    </location>
    <ligand>
        <name>ATP</name>
        <dbReference type="ChEBI" id="CHEBI:30616"/>
    </ligand>
</feature>
<dbReference type="InterPro" id="IPR000719">
    <property type="entry name" value="Prot_kinase_dom"/>
</dbReference>
<keyword evidence="7" id="KW-1015">Disulfide bond</keyword>
<evidence type="ECO:0000256" key="4">
    <source>
        <dbReference type="ARBA" id="ARBA00022741"/>
    </source>
</evidence>
<dbReference type="PANTHER" id="PTHR32444:SF150">
    <property type="entry name" value="NON-SPECIFIC SERINE_THREONINE PROTEIN KINASE"/>
    <property type="match status" value="1"/>
</dbReference>
<dbReference type="PROSITE" id="PS00107">
    <property type="entry name" value="PROTEIN_KINASE_ATP"/>
    <property type="match status" value="1"/>
</dbReference>
<proteinExistence type="inferred from homology"/>
<sequence length="712" mass="80436">MSGKIILLFVLHFIFFVIGVPLMGFSITTDTISSNSFLKDPEAIVSSGNVFKLGFFTPENTTNRYLGIFYTFSEKTIVWVANRDKPLKDSSNTVTISKDGNLVLIDGRNQTVWSINAKTSHANTILQIQDNGNLVLCDNATGSIIWESFSHPTDTFLLTMKVFDNLTTGEKTLASSWKNGFDTAVGSFTAGLEALNIPQFFIWKNHHPYWRSGPWNNQIFIGVKDEYTAYLNYFSVVNDHAGIIYLTGRNQGKFLTKFSLNSSGSFVLTMWDNEIKDWDIVWSSQENECDVYGTCGLFGICNAQDSPICSCLRGFEPVNKEEWERGNWISGCRRRKQLECDKSNNIGGSIGNGDGFLKLKFMKVPDFAEQFPFGQEDECRSICLRNCSCVAYAYDANIGCMFWSKSLIDMQQFASVGYDLYVRLSASELDNNKVKALFIIIAAVAAIFCISILVFIVWHRIVKQKGGKKKNKKILEAGQIFSLDSTAIAIKDESQQVNIEELPLFTFEMLANATYQFHDDNLLGKGGFGLVYKGKLTNGKEIAIKRLSVASGQGMEEFMNEVILISKVQHRNLVRLHGCCVEKEEKMLIYEYMPNKSLDIYLFDPTHPSRNILSWTKRFGIIEGIGRGLLYLHRDSRLRIIHRDLKPSNILLDEDWNPKISDFGMARIFGGNQDHANTARVMGTYGYMAPEYAMEGRFSEKSDVYSFGVLML</sequence>
<evidence type="ECO:0000256" key="13">
    <source>
        <dbReference type="SAM" id="Phobius"/>
    </source>
</evidence>
<keyword evidence="3" id="KW-0732">Signal</keyword>
<keyword evidence="2 11" id="KW-0808">Transferase</keyword>
<dbReference type="FunFam" id="1.10.510.10:FF:001019">
    <property type="entry name" value="G-type lectin S-receptor-like serine/threonine-protein kinase B120"/>
    <property type="match status" value="1"/>
</dbReference>
<dbReference type="GO" id="GO:0048544">
    <property type="term" value="P:recognition of pollen"/>
    <property type="evidence" value="ECO:0007669"/>
    <property type="project" value="InterPro"/>
</dbReference>
<keyword evidence="13" id="KW-0472">Membrane</keyword>
<dbReference type="STRING" id="429701.A0A2G9G7D7"/>
<name>A0A2G9G7D7_9LAMI</name>
<dbReference type="SUPFAM" id="SSF56112">
    <property type="entry name" value="Protein kinase-like (PK-like)"/>
    <property type="match status" value="1"/>
</dbReference>
<dbReference type="OrthoDB" id="1934880at2759"/>
<dbReference type="SMART" id="SM00473">
    <property type="entry name" value="PAN_AP"/>
    <property type="match status" value="1"/>
</dbReference>
<dbReference type="Gene3D" id="3.30.200.20">
    <property type="entry name" value="Phosphorylase Kinase, domain 1"/>
    <property type="match status" value="1"/>
</dbReference>
<dbReference type="InterPro" id="IPR001480">
    <property type="entry name" value="Bulb-type_lectin_dom"/>
</dbReference>
<keyword evidence="4 11" id="KW-0547">Nucleotide-binding</keyword>
<reference evidence="18" key="1">
    <citation type="journal article" date="2018" name="Gigascience">
        <title>Genome assembly of the Pink Ipe (Handroanthus impetiginosus, Bignoniaceae), a highly valued, ecologically keystone Neotropical timber forest tree.</title>
        <authorList>
            <person name="Silva-Junior O.B."/>
            <person name="Grattapaglia D."/>
            <person name="Novaes E."/>
            <person name="Collevatti R.G."/>
        </authorList>
    </citation>
    <scope>NUCLEOTIDE SEQUENCE [LARGE SCALE GENOMIC DNA]</scope>
    <source>
        <strain evidence="18">cv. UFG-1</strain>
    </source>
</reference>
<dbReference type="FunFam" id="3.30.200.20:FF:000195">
    <property type="entry name" value="G-type lectin S-receptor-like serine/threonine-protein kinase"/>
    <property type="match status" value="1"/>
</dbReference>
<evidence type="ECO:0000256" key="2">
    <source>
        <dbReference type="ARBA" id="ARBA00022679"/>
    </source>
</evidence>
<evidence type="ECO:0000256" key="9">
    <source>
        <dbReference type="ARBA" id="ARBA00047899"/>
    </source>
</evidence>
<dbReference type="Pfam" id="PF00954">
    <property type="entry name" value="S_locus_glycop"/>
    <property type="match status" value="1"/>
</dbReference>
<feature type="domain" description="Bulb-type lectin" evidence="15">
    <location>
        <begin position="29"/>
        <end position="149"/>
    </location>
</feature>
<evidence type="ECO:0000256" key="10">
    <source>
        <dbReference type="ARBA" id="ARBA00048679"/>
    </source>
</evidence>
<evidence type="ECO:0000313" key="17">
    <source>
        <dbReference type="EMBL" id="PIN01122.1"/>
    </source>
</evidence>
<dbReference type="SMART" id="SM00220">
    <property type="entry name" value="S_TKc"/>
    <property type="match status" value="1"/>
</dbReference>
<dbReference type="CDD" id="cd00028">
    <property type="entry name" value="B_lectin"/>
    <property type="match status" value="1"/>
</dbReference>
<dbReference type="InterPro" id="IPR024171">
    <property type="entry name" value="SRK-like_kinase"/>
</dbReference>
<dbReference type="PANTHER" id="PTHR32444">
    <property type="entry name" value="BULB-TYPE LECTIN DOMAIN-CONTAINING PROTEIN"/>
    <property type="match status" value="1"/>
</dbReference>
<evidence type="ECO:0000256" key="5">
    <source>
        <dbReference type="ARBA" id="ARBA00022777"/>
    </source>
</evidence>
<dbReference type="SMART" id="SM00108">
    <property type="entry name" value="B_lectin"/>
    <property type="match status" value="1"/>
</dbReference>
<keyword evidence="13" id="KW-0812">Transmembrane</keyword>